<evidence type="ECO:0000313" key="3">
    <source>
        <dbReference type="Proteomes" id="UP000288227"/>
    </source>
</evidence>
<dbReference type="InterPro" id="IPR011990">
    <property type="entry name" value="TPR-like_helical_dom_sf"/>
</dbReference>
<keyword evidence="1" id="KW-0732">Signal</keyword>
<dbReference type="Gene3D" id="1.25.40.10">
    <property type="entry name" value="Tetratricopeptide repeat domain"/>
    <property type="match status" value="1"/>
</dbReference>
<protein>
    <recommendedName>
        <fullName evidence="4">WG repeat-containing protein</fullName>
    </recommendedName>
</protein>
<dbReference type="EMBL" id="BHXQ01000005">
    <property type="protein sequence ID" value="GCC52779.1"/>
    <property type="molecule type" value="Genomic_DNA"/>
</dbReference>
<dbReference type="OrthoDB" id="2485468at2"/>
<dbReference type="AlphaFoldDB" id="A0A401UD28"/>
<comment type="caution">
    <text evidence="2">The sequence shown here is derived from an EMBL/GenBank/DDBJ whole genome shotgun (WGS) entry which is preliminary data.</text>
</comment>
<feature type="chain" id="PRO_5019119928" description="WG repeat-containing protein" evidence="1">
    <location>
        <begin position="25"/>
        <end position="851"/>
    </location>
</feature>
<organism evidence="2 3">
    <name type="scientific">Chryseotalea sanaruensis</name>
    <dbReference type="NCBI Taxonomy" id="2482724"/>
    <lineage>
        <taxon>Bacteria</taxon>
        <taxon>Pseudomonadati</taxon>
        <taxon>Bacteroidota</taxon>
        <taxon>Cytophagia</taxon>
        <taxon>Cytophagales</taxon>
        <taxon>Chryseotaleaceae</taxon>
        <taxon>Chryseotalea</taxon>
    </lineage>
</organism>
<evidence type="ECO:0000256" key="1">
    <source>
        <dbReference type="SAM" id="SignalP"/>
    </source>
</evidence>
<feature type="signal peptide" evidence="1">
    <location>
        <begin position="1"/>
        <end position="24"/>
    </location>
</feature>
<accession>A0A401UD28</accession>
<gene>
    <name evidence="2" type="ORF">SanaruYs_30180</name>
</gene>
<keyword evidence="3" id="KW-1185">Reference proteome</keyword>
<sequence length="851" mass="97564">MRKRLPFFACALVLLLSLQGYSQLAPERLAWNNLGKENWNKTEMQVKKALRKDSLNLGAIYTYAWFYFTAANPKFNIDSASLLAHKAQQHFSSFTKKDKEKNLRFPFDSLGLQKLRTYIDSTAFNRAKQLNSVEAYSYFINNYASSSQLSRAIELQEEVAFLDALKENTYQSFQAYINTYPQSSRAEEASKRYEKLLFESKTKDQKLNSYVHFLEEYPQTPFKKLVEQQIFEMSTASGEVKALQEFLKINPSSAYAKQARDFLYYFLKDQPFQLKTLLTDSLANVLALEGQTWIPFWKNGTYSFLDMKGGEHLSNLTDSLDADILCDGFIGDILLTKNKLWSRAGFLLAENVADFEDIGFGFLLVDYASGGTKIIHKSGLICLDEEAKLVGHHFLFSKNDGASLYTLTGRKLLSGNWSEVISFGDVIAFKDSQGFKLVSAANLGLHANAQPILYTNYFDEVKSIDEKYIWVKKGDQTGLLDLNLQFVLPLTQQHIEKAGNTILIKSNKQIKTFAKGKAGEPYDDLQLTESWMLGKHLGQYHLTSRSNNKSTTMDSAYLLSFAAIGYRNDSTFVFVNTSRHYFSGLLEVTLLKNANVSYVMVSDQNNKIVVNENGEKLFSVQADNLECVSADYFTYQKRDKRILINKKGLIVPLPDFDAFGSATTLGIPVLANKKFGLINRKNDRIIKPTYNRNLNAYNDKLIVAYKNDAYGFIGWDDKPIGKFEYDEIQYWNDSVALVKHNFSWRFLDLSSFNFRLGKISEFVSFKNASEEHFLIYKQDNFYGVLSNRRGVILEPTYTSIENLGNSEQPFYMTDKYVEEAEIHIVIYYNQTGKQVRRQIYEEDEFEYILCK</sequence>
<name>A0A401UD28_9BACT</name>
<dbReference type="RefSeq" id="WP_127123425.1">
    <property type="nucleotide sequence ID" value="NZ_BHXQ01000005.1"/>
</dbReference>
<dbReference type="Proteomes" id="UP000288227">
    <property type="component" value="Unassembled WGS sequence"/>
</dbReference>
<evidence type="ECO:0008006" key="4">
    <source>
        <dbReference type="Google" id="ProtNLM"/>
    </source>
</evidence>
<reference evidence="2 3" key="1">
    <citation type="submission" date="2018-11" db="EMBL/GenBank/DDBJ databases">
        <title>Chryseotalea sanarue gen. nov., sp., nov., a member of the family Cytophagaceae, isolated from a brackish lake in Hamamatsu Japan.</title>
        <authorList>
            <person name="Maejima Y."/>
            <person name="Iino T."/>
            <person name="Muraguchi Y."/>
            <person name="Fukuda K."/>
            <person name="Ohkuma M."/>
            <person name="Moriuchi R."/>
            <person name="Dohra H."/>
            <person name="Kimbara K."/>
            <person name="Shintani M."/>
        </authorList>
    </citation>
    <scope>NUCLEOTIDE SEQUENCE [LARGE SCALE GENOMIC DNA]</scope>
    <source>
        <strain evidence="2 3">Ys</strain>
    </source>
</reference>
<evidence type="ECO:0000313" key="2">
    <source>
        <dbReference type="EMBL" id="GCC52779.1"/>
    </source>
</evidence>
<proteinExistence type="predicted"/>